<proteinExistence type="predicted"/>
<keyword evidence="4" id="KW-1185">Reference proteome</keyword>
<dbReference type="EMBL" id="AP018203">
    <property type="protein sequence ID" value="BAY57348.1"/>
    <property type="molecule type" value="Genomic_DNA"/>
</dbReference>
<evidence type="ECO:0000313" key="3">
    <source>
        <dbReference type="EMBL" id="BAY57348.1"/>
    </source>
</evidence>
<keyword evidence="2" id="KW-0732">Signal</keyword>
<sequence>MTRFDWRGFSGMAIAGVVSLTLSVNAAEPPKQPDKFPPNPLELTAPDPLLPGGLNRPLSEPERQTLRKALDELNTQAIAKLRAGDVLGSFEIWNRELRLRRALGFLEEVQALGRVGDIAWRQNLNPQVRVITNRLSAIQTQVQRPLQNQQQVSLPDRAQIFPALGIAYQQVRSPGLALEVYQQMLSEARTRKDSVAEVSLLNTIGQLHLSWFDYPPAIATYEELLQLARSRNDAPNIVTNLAQLAYIHEQAKQSAQAVTYQQQLIEIYQKNPQQALFVPALKIRQGDNFVASQQLDAAERVYQDAFELAQPLGQLAYASDALKKLGVLYRSNNRLEAALQVYNYLAGVQQQAYDTYGVMDALDQIGQIQLQRNAPAEAAKAFQQGLEVAKQINYRVDYFTQQIQKIQAAK</sequence>
<dbReference type="SUPFAM" id="SSF48452">
    <property type="entry name" value="TPR-like"/>
    <property type="match status" value="1"/>
</dbReference>
<accession>A0A1Z4JL07</accession>
<dbReference type="Gene3D" id="1.25.40.10">
    <property type="entry name" value="Tetratricopeptide repeat domain"/>
    <property type="match status" value="2"/>
</dbReference>
<evidence type="ECO:0000256" key="2">
    <source>
        <dbReference type="SAM" id="SignalP"/>
    </source>
</evidence>
<dbReference type="InterPro" id="IPR011990">
    <property type="entry name" value="TPR-like_helical_dom_sf"/>
</dbReference>
<evidence type="ECO:0000256" key="1">
    <source>
        <dbReference type="SAM" id="MobiDB-lite"/>
    </source>
</evidence>
<evidence type="ECO:0000313" key="4">
    <source>
        <dbReference type="Proteomes" id="UP000217895"/>
    </source>
</evidence>
<dbReference type="PANTHER" id="PTHR10098:SF108">
    <property type="entry name" value="TETRATRICOPEPTIDE REPEAT PROTEIN 28"/>
    <property type="match status" value="1"/>
</dbReference>
<name>A0A1Z4JL07_LEPBY</name>
<gene>
    <name evidence="3" type="ORF">NIES2135_42130</name>
</gene>
<feature type="region of interest" description="Disordered" evidence="1">
    <location>
        <begin position="28"/>
        <end position="58"/>
    </location>
</feature>
<dbReference type="InterPro" id="IPR019734">
    <property type="entry name" value="TPR_rpt"/>
</dbReference>
<dbReference type="Pfam" id="PF13181">
    <property type="entry name" value="TPR_8"/>
    <property type="match status" value="1"/>
</dbReference>
<reference evidence="3 4" key="1">
    <citation type="submission" date="2017-06" db="EMBL/GenBank/DDBJ databases">
        <title>Genome sequencing of cyanobaciteial culture collection at National Institute for Environmental Studies (NIES).</title>
        <authorList>
            <person name="Hirose Y."/>
            <person name="Shimura Y."/>
            <person name="Fujisawa T."/>
            <person name="Nakamura Y."/>
            <person name="Kawachi M."/>
        </authorList>
    </citation>
    <scope>NUCLEOTIDE SEQUENCE [LARGE SCALE GENOMIC DNA]</scope>
    <source>
        <strain evidence="3 4">NIES-2135</strain>
    </source>
</reference>
<feature type="signal peptide" evidence="2">
    <location>
        <begin position="1"/>
        <end position="26"/>
    </location>
</feature>
<dbReference type="PANTHER" id="PTHR10098">
    <property type="entry name" value="RAPSYN-RELATED"/>
    <property type="match status" value="1"/>
</dbReference>
<protein>
    <submittedName>
        <fullName evidence="3">Tetratricopeptide TPR_1 repeat-containing protein</fullName>
    </submittedName>
</protein>
<dbReference type="Proteomes" id="UP000217895">
    <property type="component" value="Chromosome"/>
</dbReference>
<organism evidence="3 4">
    <name type="scientific">Leptolyngbya boryana NIES-2135</name>
    <dbReference type="NCBI Taxonomy" id="1973484"/>
    <lineage>
        <taxon>Bacteria</taxon>
        <taxon>Bacillati</taxon>
        <taxon>Cyanobacteriota</taxon>
        <taxon>Cyanophyceae</taxon>
        <taxon>Leptolyngbyales</taxon>
        <taxon>Leptolyngbyaceae</taxon>
        <taxon>Leptolyngbya group</taxon>
        <taxon>Leptolyngbya</taxon>
    </lineage>
</organism>
<dbReference type="SMART" id="SM00028">
    <property type="entry name" value="TPR"/>
    <property type="match status" value="4"/>
</dbReference>
<dbReference type="AlphaFoldDB" id="A0A1Z4JL07"/>
<feature type="chain" id="PRO_5011118015" evidence="2">
    <location>
        <begin position="27"/>
        <end position="410"/>
    </location>
</feature>